<keyword evidence="2" id="KW-1185">Reference proteome</keyword>
<organism evidence="1 2">
    <name type="scientific">Anaeramoeba ignava</name>
    <name type="common">Anaerobic marine amoeba</name>
    <dbReference type="NCBI Taxonomy" id="1746090"/>
    <lineage>
        <taxon>Eukaryota</taxon>
        <taxon>Metamonada</taxon>
        <taxon>Anaeramoebidae</taxon>
        <taxon>Anaeramoeba</taxon>
    </lineage>
</organism>
<gene>
    <name evidence="1" type="ORF">M0811_11549</name>
</gene>
<dbReference type="EMBL" id="JAPDFW010000104">
    <property type="protein sequence ID" value="KAJ5069378.1"/>
    <property type="molecule type" value="Genomic_DNA"/>
</dbReference>
<accession>A0A9Q0LAY4</accession>
<dbReference type="AlphaFoldDB" id="A0A9Q0LAY4"/>
<name>A0A9Q0LAY4_ANAIG</name>
<comment type="caution">
    <text evidence="1">The sequence shown here is derived from an EMBL/GenBank/DDBJ whole genome shotgun (WGS) entry which is preliminary data.</text>
</comment>
<reference evidence="1" key="1">
    <citation type="submission" date="2022-10" db="EMBL/GenBank/DDBJ databases">
        <title>Novel sulphate-reducing endosymbionts in the free-living metamonad Anaeramoeba.</title>
        <authorList>
            <person name="Jerlstrom-Hultqvist J."/>
            <person name="Cepicka I."/>
            <person name="Gallot-Lavallee L."/>
            <person name="Salas-Leiva D."/>
            <person name="Curtis B.A."/>
            <person name="Zahonova K."/>
            <person name="Pipaliya S."/>
            <person name="Dacks J."/>
            <person name="Roger A.J."/>
        </authorList>
    </citation>
    <scope>NUCLEOTIDE SEQUENCE</scope>
    <source>
        <strain evidence="1">BMAN</strain>
    </source>
</reference>
<protein>
    <submittedName>
        <fullName evidence="1">Uncharacterized protein</fullName>
    </submittedName>
</protein>
<sequence>MNFQFPNLFSILFSHIFKLLEKDENLKNIFNYLKFFPEIEHINDLFEEYQNFILNIHYIIQDSNKYSKIKNEEIQKYISELNISRI</sequence>
<dbReference type="Proteomes" id="UP001149090">
    <property type="component" value="Unassembled WGS sequence"/>
</dbReference>
<evidence type="ECO:0000313" key="1">
    <source>
        <dbReference type="EMBL" id="KAJ5069378.1"/>
    </source>
</evidence>
<proteinExistence type="predicted"/>
<evidence type="ECO:0000313" key="2">
    <source>
        <dbReference type="Proteomes" id="UP001149090"/>
    </source>
</evidence>